<dbReference type="CDD" id="cd16913">
    <property type="entry name" value="YkuD_like"/>
    <property type="match status" value="1"/>
</dbReference>
<dbReference type="GO" id="GO:0009252">
    <property type="term" value="P:peptidoglycan biosynthetic process"/>
    <property type="evidence" value="ECO:0007669"/>
    <property type="project" value="UniProtKB-UniPathway"/>
</dbReference>
<dbReference type="UniPathway" id="UPA00219"/>
<evidence type="ECO:0000256" key="6">
    <source>
        <dbReference type="ARBA" id="ARBA00023316"/>
    </source>
</evidence>
<comment type="similarity">
    <text evidence="2">Belongs to the YkuD family.</text>
</comment>
<evidence type="ECO:0000259" key="8">
    <source>
        <dbReference type="PROSITE" id="PS52029"/>
    </source>
</evidence>
<dbReference type="InterPro" id="IPR038063">
    <property type="entry name" value="Transpep_catalytic_dom"/>
</dbReference>
<protein>
    <submittedName>
        <fullName evidence="9">ErfK/YbiS/YcfS/YnhG family protein</fullName>
    </submittedName>
</protein>
<feature type="domain" description="L,D-TPase catalytic" evidence="8">
    <location>
        <begin position="257"/>
        <end position="432"/>
    </location>
</feature>
<dbReference type="GO" id="GO:0071555">
    <property type="term" value="P:cell wall organization"/>
    <property type="evidence" value="ECO:0007669"/>
    <property type="project" value="UniProtKB-UniRule"/>
</dbReference>
<dbReference type="PANTHER" id="PTHR41533">
    <property type="entry name" value="L,D-TRANSPEPTIDASE HI_1667-RELATED"/>
    <property type="match status" value="1"/>
</dbReference>
<accession>F4CAR1</accession>
<keyword evidence="5 7" id="KW-0573">Peptidoglycan synthesis</keyword>
<dbReference type="HOGENOM" id="CLU_020360_3_1_10"/>
<dbReference type="GO" id="GO:0008360">
    <property type="term" value="P:regulation of cell shape"/>
    <property type="evidence" value="ECO:0007669"/>
    <property type="project" value="UniProtKB-UniRule"/>
</dbReference>
<dbReference type="GO" id="GO:0004180">
    <property type="term" value="F:carboxypeptidase activity"/>
    <property type="evidence" value="ECO:0007669"/>
    <property type="project" value="UniProtKB-ARBA"/>
</dbReference>
<sequence>MIYVLIKTKSQNLSMHKTLPQQLFYILFFVLLAACRQSGSPIGDLLFKQTKNKVYKEVNTDSLHTYFKNYLETNTNLFKNPKYLTRFYTNANFEPVLITKFYADSSLFRLIDFLKRVEEHGLSTRSYKADTLYDALVQLSGRKDMKVDEAYACIVRAELLAAEALTRYAFALEYGMTNPRKVLPRYYIPVSRPDSVSFDRVLSVENLKHYLDSIQPKSGAYRAMQKALINENHGAKKIALIANMERLRWKYKMDSTHLIYVNIPAYQLYIIRDRSTKGQMKVVVGKADGHETPMLASKIHSVQVNPIWNIPTSIAKKEILVQAKADKYYLANHGMDVYRRGVKIANPDTIDWSVYNEENLPYSFKQQPGNTNSLGLIKFLFKNGSSVYLHDTPAKAVFSRSMRAASHGCVRVEKPLDLARALFGEGEKYDLIKEEMSSEEPVAKTIGLKPQVPVVLDYVTCKMDSSSTLKFYPDVYKLDSLLYRSLK</sequence>
<evidence type="ECO:0000256" key="4">
    <source>
        <dbReference type="ARBA" id="ARBA00022960"/>
    </source>
</evidence>
<reference evidence="9" key="1">
    <citation type="submission" date="2011-03" db="EMBL/GenBank/DDBJ databases">
        <title>Complete sequence of Sphingobacterium sp. 21.</title>
        <authorList>
            <consortium name="US DOE Joint Genome Institute"/>
            <person name="Lucas S."/>
            <person name="Copeland A."/>
            <person name="Lapidus A."/>
            <person name="Cheng J.-F."/>
            <person name="Goodwin L."/>
            <person name="Pitluck S."/>
            <person name="Davenport K."/>
            <person name="Detter J.C."/>
            <person name="Han C."/>
            <person name="Tapia R."/>
            <person name="Land M."/>
            <person name="Hauser L."/>
            <person name="Kyrpides N."/>
            <person name="Ivanova N."/>
            <person name="Ovchinnikova G."/>
            <person name="Pagani I."/>
            <person name="Siebers A.K."/>
            <person name="Allgaier M."/>
            <person name="Thelen M.P."/>
            <person name="Hugenholtz P."/>
            <person name="Woyke T."/>
        </authorList>
    </citation>
    <scope>NUCLEOTIDE SEQUENCE</scope>
    <source>
        <strain evidence="9">21</strain>
    </source>
</reference>
<evidence type="ECO:0000256" key="7">
    <source>
        <dbReference type="PROSITE-ProRule" id="PRU01373"/>
    </source>
</evidence>
<dbReference type="KEGG" id="shg:Sph21_0760"/>
<gene>
    <name evidence="9" type="ordered locus">Sph21_0760</name>
</gene>
<evidence type="ECO:0000256" key="3">
    <source>
        <dbReference type="ARBA" id="ARBA00022679"/>
    </source>
</evidence>
<name>F4CAR1_SPHS2</name>
<keyword evidence="6 7" id="KW-0961">Cell wall biogenesis/degradation</keyword>
<dbReference type="Gene3D" id="2.40.440.10">
    <property type="entry name" value="L,D-transpeptidase catalytic domain-like"/>
    <property type="match status" value="1"/>
</dbReference>
<dbReference type="PATRIC" id="fig|743722.3.peg.815"/>
<feature type="active site" description="Nucleophile" evidence="7">
    <location>
        <position position="409"/>
    </location>
</feature>
<dbReference type="Pfam" id="PF03734">
    <property type="entry name" value="YkuD"/>
    <property type="match status" value="1"/>
</dbReference>
<dbReference type="Pfam" id="PF20142">
    <property type="entry name" value="Scaffold"/>
    <property type="match status" value="1"/>
</dbReference>
<evidence type="ECO:0000256" key="5">
    <source>
        <dbReference type="ARBA" id="ARBA00022984"/>
    </source>
</evidence>
<evidence type="ECO:0000313" key="9">
    <source>
        <dbReference type="EMBL" id="ADZ77337.1"/>
    </source>
</evidence>
<keyword evidence="4 7" id="KW-0133">Cell shape</keyword>
<dbReference type="STRING" id="743722.Sph21_0760"/>
<dbReference type="AlphaFoldDB" id="F4CAR1"/>
<dbReference type="EMBL" id="CP002584">
    <property type="protein sequence ID" value="ADZ77337.1"/>
    <property type="molecule type" value="Genomic_DNA"/>
</dbReference>
<dbReference type="PANTHER" id="PTHR41533:SF2">
    <property type="entry name" value="BLR7131 PROTEIN"/>
    <property type="match status" value="1"/>
</dbReference>
<organism evidence="9">
    <name type="scientific">Sphingobacterium sp. (strain 21)</name>
    <dbReference type="NCBI Taxonomy" id="743722"/>
    <lineage>
        <taxon>Bacteria</taxon>
        <taxon>Pseudomonadati</taxon>
        <taxon>Bacteroidota</taxon>
        <taxon>Sphingobacteriia</taxon>
        <taxon>Sphingobacteriales</taxon>
        <taxon>Sphingobacteriaceae</taxon>
        <taxon>Sphingobacterium</taxon>
    </lineage>
</organism>
<proteinExistence type="inferred from homology"/>
<keyword evidence="3" id="KW-0808">Transferase</keyword>
<evidence type="ECO:0000256" key="2">
    <source>
        <dbReference type="ARBA" id="ARBA00005992"/>
    </source>
</evidence>
<feature type="active site" description="Proton donor/acceptor" evidence="7">
    <location>
        <position position="390"/>
    </location>
</feature>
<dbReference type="PROSITE" id="PS52029">
    <property type="entry name" value="LD_TPASE"/>
    <property type="match status" value="1"/>
</dbReference>
<dbReference type="InterPro" id="IPR052905">
    <property type="entry name" value="LD-transpeptidase_YkuD-like"/>
</dbReference>
<comment type="pathway">
    <text evidence="1 7">Cell wall biogenesis; peptidoglycan biosynthesis.</text>
</comment>
<evidence type="ECO:0000256" key="1">
    <source>
        <dbReference type="ARBA" id="ARBA00004752"/>
    </source>
</evidence>
<dbReference type="PROSITE" id="PS51257">
    <property type="entry name" value="PROKAR_LIPOPROTEIN"/>
    <property type="match status" value="1"/>
</dbReference>
<dbReference type="InterPro" id="IPR005490">
    <property type="entry name" value="LD_TPept_cat_dom"/>
</dbReference>
<dbReference type="InterPro" id="IPR045380">
    <property type="entry name" value="LD_TPept_scaffold_dom"/>
</dbReference>
<dbReference type="eggNOG" id="COG2989">
    <property type="taxonomic scope" value="Bacteria"/>
</dbReference>
<dbReference type="SUPFAM" id="SSF141523">
    <property type="entry name" value="L,D-transpeptidase catalytic domain-like"/>
    <property type="match status" value="1"/>
</dbReference>
<dbReference type="GO" id="GO:0016740">
    <property type="term" value="F:transferase activity"/>
    <property type="evidence" value="ECO:0007669"/>
    <property type="project" value="UniProtKB-KW"/>
</dbReference>